<protein>
    <submittedName>
        <fullName evidence="3">Unannotated protein</fullName>
    </submittedName>
</protein>
<evidence type="ECO:0000256" key="1">
    <source>
        <dbReference type="SAM" id="MobiDB-lite"/>
    </source>
</evidence>
<evidence type="ECO:0000313" key="2">
    <source>
        <dbReference type="EMBL" id="CAB4805923.1"/>
    </source>
</evidence>
<name>A0A6J7Q774_9ZZZZ</name>
<gene>
    <name evidence="2" type="ORF">UFOPK3001_01249</name>
    <name evidence="3" type="ORF">UFOPK3954_02432</name>
</gene>
<sequence length="265" mass="29918">MRITASPNRPASKRLGQDLLDDWTSLVRTARPTDLEALLASTGYRPYPGALQSGPHGATDPGRVEHHDTADDLDRFDRRLATLVFRAGTDPQAARVVLQRLLPGLLAIARRRSQNDRRLTPEMYDELLANAWIVIRCYPIERRPSRVAANLLRDIEYQTFVRPARLRRVATTPIDEEIRSGNDERDEFRFEETLGSFAEVVALLRAAADAGMEQDDLRLAVALASGRSINDLAAQRSRTPRAERYRRARVVARLREIASERDNAV</sequence>
<dbReference type="AlphaFoldDB" id="A0A6J7Q774"/>
<proteinExistence type="predicted"/>
<feature type="region of interest" description="Disordered" evidence="1">
    <location>
        <begin position="48"/>
        <end position="67"/>
    </location>
</feature>
<dbReference type="EMBL" id="CAFBON010000375">
    <property type="protein sequence ID" value="CAB5013448.1"/>
    <property type="molecule type" value="Genomic_DNA"/>
</dbReference>
<accession>A0A6J7Q774</accession>
<dbReference type="EMBL" id="CAFAAJ010000072">
    <property type="protein sequence ID" value="CAB4805923.1"/>
    <property type="molecule type" value="Genomic_DNA"/>
</dbReference>
<reference evidence="3" key="1">
    <citation type="submission" date="2020-05" db="EMBL/GenBank/DDBJ databases">
        <authorList>
            <person name="Chiriac C."/>
            <person name="Salcher M."/>
            <person name="Ghai R."/>
            <person name="Kavagutti S V."/>
        </authorList>
    </citation>
    <scope>NUCLEOTIDE SEQUENCE</scope>
</reference>
<organism evidence="3">
    <name type="scientific">freshwater metagenome</name>
    <dbReference type="NCBI Taxonomy" id="449393"/>
    <lineage>
        <taxon>unclassified sequences</taxon>
        <taxon>metagenomes</taxon>
        <taxon>ecological metagenomes</taxon>
    </lineage>
</organism>
<evidence type="ECO:0000313" key="3">
    <source>
        <dbReference type="EMBL" id="CAB5013448.1"/>
    </source>
</evidence>